<dbReference type="EMBL" id="JAWWNJ010000154">
    <property type="protein sequence ID" value="KAK6981050.1"/>
    <property type="molecule type" value="Genomic_DNA"/>
</dbReference>
<evidence type="ECO:0000313" key="3">
    <source>
        <dbReference type="Proteomes" id="UP001362999"/>
    </source>
</evidence>
<accession>A0AAV9ZFM6</accession>
<dbReference type="Proteomes" id="UP001362999">
    <property type="component" value="Unassembled WGS sequence"/>
</dbReference>
<feature type="region of interest" description="Disordered" evidence="1">
    <location>
        <begin position="151"/>
        <end position="180"/>
    </location>
</feature>
<proteinExistence type="predicted"/>
<name>A0AAV9ZFM6_9AGAR</name>
<gene>
    <name evidence="2" type="ORF">R3P38DRAFT_2808538</name>
</gene>
<evidence type="ECO:0000256" key="1">
    <source>
        <dbReference type="SAM" id="MobiDB-lite"/>
    </source>
</evidence>
<comment type="caution">
    <text evidence="2">The sequence shown here is derived from an EMBL/GenBank/DDBJ whole genome shotgun (WGS) entry which is preliminary data.</text>
</comment>
<evidence type="ECO:0000313" key="2">
    <source>
        <dbReference type="EMBL" id="KAK6981050.1"/>
    </source>
</evidence>
<sequence length="405" mass="43551">MPPPSLAAYCSTPTCSHPRHHLCPHRHPPSVGLPAHTPTTRALSGIAGSAWPQTWDGAAGVAAVLLRLAEVQTTGDEEKEEEDEGRVNGGDDWAWAMDALDAVLILVDNGMCIFLSKCAARARRRGAGGAREAVTRGDKVENDVLHGLKQCTAGEGRSRSRPERGVDVEDDASRKAEETRGGETYIDIRIPGAVLAAALKAIGRGGGGSTDGFAYCYALFVAQRKAARSRQASLRLHGAQRRAAGVLQHDQKSLLSGPLSAGPETIDYRAAFCAPESTTYWCTESDPVLIVFWTAFGIPVFIVYCNAENSFVYRLYSSFTAKYTGLTESFNFAIMLLNTGLLETQIATFRVRSQGGQAGECTDGKSLIRGYCRMDGDGLDGLEAFKSELLTQCVRYEHSGARAPS</sequence>
<organism evidence="2 3">
    <name type="scientific">Favolaschia claudopus</name>
    <dbReference type="NCBI Taxonomy" id="2862362"/>
    <lineage>
        <taxon>Eukaryota</taxon>
        <taxon>Fungi</taxon>
        <taxon>Dikarya</taxon>
        <taxon>Basidiomycota</taxon>
        <taxon>Agaricomycotina</taxon>
        <taxon>Agaricomycetes</taxon>
        <taxon>Agaricomycetidae</taxon>
        <taxon>Agaricales</taxon>
        <taxon>Marasmiineae</taxon>
        <taxon>Mycenaceae</taxon>
        <taxon>Favolaschia</taxon>
    </lineage>
</organism>
<reference evidence="2 3" key="1">
    <citation type="journal article" date="2024" name="J Genomics">
        <title>Draft genome sequencing and assembly of Favolaschia claudopus CIRM-BRFM 2984 isolated from oak limbs.</title>
        <authorList>
            <person name="Navarro D."/>
            <person name="Drula E."/>
            <person name="Chaduli D."/>
            <person name="Cazenave R."/>
            <person name="Ahrendt S."/>
            <person name="Wang J."/>
            <person name="Lipzen A."/>
            <person name="Daum C."/>
            <person name="Barry K."/>
            <person name="Grigoriev I.V."/>
            <person name="Favel A."/>
            <person name="Rosso M.N."/>
            <person name="Martin F."/>
        </authorList>
    </citation>
    <scope>NUCLEOTIDE SEQUENCE [LARGE SCALE GENOMIC DNA]</scope>
    <source>
        <strain evidence="2 3">CIRM-BRFM 2984</strain>
    </source>
</reference>
<keyword evidence="3" id="KW-1185">Reference proteome</keyword>
<feature type="compositionally biased region" description="Basic and acidic residues" evidence="1">
    <location>
        <begin position="156"/>
        <end position="180"/>
    </location>
</feature>
<dbReference type="AlphaFoldDB" id="A0AAV9ZFM6"/>
<protein>
    <submittedName>
        <fullName evidence="2">Uncharacterized protein</fullName>
    </submittedName>
</protein>